<evidence type="ECO:0000313" key="1">
    <source>
        <dbReference type="EMBL" id="GKV50066.1"/>
    </source>
</evidence>
<organism evidence="1 2">
    <name type="scientific">Rubroshorea leprosula</name>
    <dbReference type="NCBI Taxonomy" id="152421"/>
    <lineage>
        <taxon>Eukaryota</taxon>
        <taxon>Viridiplantae</taxon>
        <taxon>Streptophyta</taxon>
        <taxon>Embryophyta</taxon>
        <taxon>Tracheophyta</taxon>
        <taxon>Spermatophyta</taxon>
        <taxon>Magnoliopsida</taxon>
        <taxon>eudicotyledons</taxon>
        <taxon>Gunneridae</taxon>
        <taxon>Pentapetalae</taxon>
        <taxon>rosids</taxon>
        <taxon>malvids</taxon>
        <taxon>Malvales</taxon>
        <taxon>Dipterocarpaceae</taxon>
        <taxon>Rubroshorea</taxon>
    </lineage>
</organism>
<sequence>MKNSTNSQFIESNSKQTIKLTKTITLLINQKITLRQWQKAHGYPCIGKRRVHHSLRSFQSTSLHQCSWHPKLKHTKTWASQEILTFLPLCSPHHLPIDQPFNKVWTPLDDILVKPIRAIKTQIVYLLPASSSCITISI</sequence>
<proteinExistence type="predicted"/>
<protein>
    <submittedName>
        <fullName evidence="1">Uncharacterized protein</fullName>
    </submittedName>
</protein>
<reference evidence="1 2" key="1">
    <citation type="journal article" date="2021" name="Commun. Biol.">
        <title>The genome of Shorea leprosula (Dipterocarpaceae) highlights the ecological relevance of drought in aseasonal tropical rainforests.</title>
        <authorList>
            <person name="Ng K.K.S."/>
            <person name="Kobayashi M.J."/>
            <person name="Fawcett J.A."/>
            <person name="Hatakeyama M."/>
            <person name="Paape T."/>
            <person name="Ng C.H."/>
            <person name="Ang C.C."/>
            <person name="Tnah L.H."/>
            <person name="Lee C.T."/>
            <person name="Nishiyama T."/>
            <person name="Sese J."/>
            <person name="O'Brien M.J."/>
            <person name="Copetti D."/>
            <person name="Mohd Noor M.I."/>
            <person name="Ong R.C."/>
            <person name="Putra M."/>
            <person name="Sireger I.Z."/>
            <person name="Indrioko S."/>
            <person name="Kosugi Y."/>
            <person name="Izuno A."/>
            <person name="Isagi Y."/>
            <person name="Lee S.L."/>
            <person name="Shimizu K.K."/>
        </authorList>
    </citation>
    <scope>NUCLEOTIDE SEQUENCE [LARGE SCALE GENOMIC DNA]</scope>
    <source>
        <strain evidence="1">214</strain>
    </source>
</reference>
<name>A0AAV5MMR5_9ROSI</name>
<gene>
    <name evidence="1" type="ORF">SLEP1_g56782</name>
</gene>
<dbReference type="EMBL" id="BPVZ01000335">
    <property type="protein sequence ID" value="GKV50066.1"/>
    <property type="molecule type" value="Genomic_DNA"/>
</dbReference>
<evidence type="ECO:0000313" key="2">
    <source>
        <dbReference type="Proteomes" id="UP001054252"/>
    </source>
</evidence>
<dbReference type="Proteomes" id="UP001054252">
    <property type="component" value="Unassembled WGS sequence"/>
</dbReference>
<accession>A0AAV5MMR5</accession>
<comment type="caution">
    <text evidence="1">The sequence shown here is derived from an EMBL/GenBank/DDBJ whole genome shotgun (WGS) entry which is preliminary data.</text>
</comment>
<keyword evidence="2" id="KW-1185">Reference proteome</keyword>
<dbReference type="AlphaFoldDB" id="A0AAV5MMR5"/>